<reference evidence="1 2" key="1">
    <citation type="submission" date="2019-06" db="EMBL/GenBank/DDBJ databases">
        <title>Flavobacterium sp. MaA-Y11 from geoumgang.</title>
        <authorList>
            <person name="Jeong S."/>
        </authorList>
    </citation>
    <scope>NUCLEOTIDE SEQUENCE [LARGE SCALE GENOMIC DNA]</scope>
    <source>
        <strain evidence="1 2">MaA-Y11</strain>
    </source>
</reference>
<keyword evidence="2" id="KW-1185">Reference proteome</keyword>
<dbReference type="EMBL" id="VFJE01000056">
    <property type="protein sequence ID" value="TPD65999.1"/>
    <property type="molecule type" value="Genomic_DNA"/>
</dbReference>
<sequence length="169" mass="18895">MIELTSLHEAAHVVLSYLSSYHFLTGDIRLTSDSTGETFVTLSRRKLLLEGKEISVDTASDPEVIEDAAIIFYAGLEAERIYCEQNNISLDESHSANDYNYVDQLIDNSNPPFETNRNSLIAFSHQAVLANWEPITQIAEFLQHSHNNSVDAITAIEILDEGFGNNSFQ</sequence>
<evidence type="ECO:0000313" key="1">
    <source>
        <dbReference type="EMBL" id="TPD65999.1"/>
    </source>
</evidence>
<dbReference type="AlphaFoldDB" id="A0A501PZK4"/>
<dbReference type="RefSeq" id="WP_140002747.1">
    <property type="nucleotide sequence ID" value="NZ_VFJE01000056.1"/>
</dbReference>
<evidence type="ECO:0000313" key="2">
    <source>
        <dbReference type="Proteomes" id="UP000319175"/>
    </source>
</evidence>
<name>A0A501PZK4_9FLAO</name>
<dbReference type="Proteomes" id="UP000319175">
    <property type="component" value="Unassembled WGS sequence"/>
</dbReference>
<gene>
    <name evidence="1" type="ORF">FJA49_17635</name>
</gene>
<accession>A0A501PZK4</accession>
<organism evidence="1 2">
    <name type="scientific">Flavobacterium microcysteis</name>
    <dbReference type="NCBI Taxonomy" id="2596891"/>
    <lineage>
        <taxon>Bacteria</taxon>
        <taxon>Pseudomonadati</taxon>
        <taxon>Bacteroidota</taxon>
        <taxon>Flavobacteriia</taxon>
        <taxon>Flavobacteriales</taxon>
        <taxon>Flavobacteriaceae</taxon>
        <taxon>Flavobacterium</taxon>
    </lineage>
</organism>
<proteinExistence type="predicted"/>
<comment type="caution">
    <text evidence="1">The sequence shown here is derived from an EMBL/GenBank/DDBJ whole genome shotgun (WGS) entry which is preliminary data.</text>
</comment>
<evidence type="ECO:0008006" key="3">
    <source>
        <dbReference type="Google" id="ProtNLM"/>
    </source>
</evidence>
<protein>
    <recommendedName>
        <fullName evidence="3">Peptidase M41 domain-containing protein</fullName>
    </recommendedName>
</protein>
<dbReference type="OrthoDB" id="8480552at2"/>